<reference evidence="4" key="2">
    <citation type="submission" date="2020-04" db="EMBL/GenBank/DDBJ databases">
        <authorList>
            <consortium name="NCBI Genome Project"/>
        </authorList>
    </citation>
    <scope>NUCLEOTIDE SEQUENCE</scope>
    <source>
        <strain evidence="4">CBS 304.34</strain>
    </source>
</reference>
<dbReference type="RefSeq" id="XP_033579052.1">
    <property type="nucleotide sequence ID" value="XM_033727823.1"/>
</dbReference>
<dbReference type="GeneID" id="54468716"/>
<feature type="compositionally biased region" description="Basic and acidic residues" evidence="1">
    <location>
        <begin position="190"/>
        <end position="202"/>
    </location>
</feature>
<dbReference type="Proteomes" id="UP000504636">
    <property type="component" value="Unplaced"/>
</dbReference>
<sequence>MALPTRAQEKAAKAAEEARRRQARSDQLAQMRQTSAVIEERRGLPPPTPVQSQSPATPAGTSQQNPAVVQASGSQPSQKCGPGRPRKSPPPGDDEEVEPWGVEVPRDRVPGPGALVLDRVQIPKRPDTGASPAVGILRGAAAATTPQPQRRVSFGDIEWRPILDAAPGERTCASLGTPANSDSSDDVDEEAQKNETVNEKTRLPLAGRRPHSRHWIHDWTRYKEEGELFRDPAQPQPDGTVQEDPARVSLRQRVCAALGQKLQRPLPQGTPPPSEDESQTGDEEDSAAVPVRPGQAKLQPAPIPPMPVQQLVPSVQQSLSASIQSWTDNIPCAVRVVVMMAILSYIFEQLATRSNDS</sequence>
<dbReference type="AlphaFoldDB" id="A0A6A6YU66"/>
<keyword evidence="3" id="KW-1185">Reference proteome</keyword>
<feature type="compositionally biased region" description="Polar residues" evidence="1">
    <location>
        <begin position="50"/>
        <end position="78"/>
    </location>
</feature>
<evidence type="ECO:0000313" key="3">
    <source>
        <dbReference type="Proteomes" id="UP000504636"/>
    </source>
</evidence>
<protein>
    <submittedName>
        <fullName evidence="2 4">Uncharacterized protein</fullName>
    </submittedName>
</protein>
<proteinExistence type="predicted"/>
<gene>
    <name evidence="2 4" type="ORF">BDZ99DRAFT_568838</name>
</gene>
<feature type="compositionally biased region" description="Polar residues" evidence="1">
    <location>
        <begin position="25"/>
        <end position="36"/>
    </location>
</feature>
<evidence type="ECO:0000313" key="2">
    <source>
        <dbReference type="EMBL" id="KAF2812088.1"/>
    </source>
</evidence>
<feature type="region of interest" description="Disordered" evidence="1">
    <location>
        <begin position="168"/>
        <end position="216"/>
    </location>
</feature>
<evidence type="ECO:0000313" key="4">
    <source>
        <dbReference type="RefSeq" id="XP_033579052.1"/>
    </source>
</evidence>
<accession>A0A6A6YU66</accession>
<feature type="region of interest" description="Disordered" evidence="1">
    <location>
        <begin position="261"/>
        <end position="303"/>
    </location>
</feature>
<dbReference type="OrthoDB" id="10526558at2759"/>
<organism evidence="2">
    <name type="scientific">Mytilinidion resinicola</name>
    <dbReference type="NCBI Taxonomy" id="574789"/>
    <lineage>
        <taxon>Eukaryota</taxon>
        <taxon>Fungi</taxon>
        <taxon>Dikarya</taxon>
        <taxon>Ascomycota</taxon>
        <taxon>Pezizomycotina</taxon>
        <taxon>Dothideomycetes</taxon>
        <taxon>Pleosporomycetidae</taxon>
        <taxon>Mytilinidiales</taxon>
        <taxon>Mytilinidiaceae</taxon>
        <taxon>Mytilinidion</taxon>
    </lineage>
</organism>
<dbReference type="EMBL" id="MU003697">
    <property type="protein sequence ID" value="KAF2812088.1"/>
    <property type="molecule type" value="Genomic_DNA"/>
</dbReference>
<name>A0A6A6YU66_9PEZI</name>
<evidence type="ECO:0000256" key="1">
    <source>
        <dbReference type="SAM" id="MobiDB-lite"/>
    </source>
</evidence>
<feature type="compositionally biased region" description="Basic and acidic residues" evidence="1">
    <location>
        <begin position="7"/>
        <end position="24"/>
    </location>
</feature>
<reference evidence="2 4" key="1">
    <citation type="journal article" date="2020" name="Stud. Mycol.">
        <title>101 Dothideomycetes genomes: a test case for predicting lifestyles and emergence of pathogens.</title>
        <authorList>
            <person name="Haridas S."/>
            <person name="Albert R."/>
            <person name="Binder M."/>
            <person name="Bloem J."/>
            <person name="Labutti K."/>
            <person name="Salamov A."/>
            <person name="Andreopoulos B."/>
            <person name="Baker S."/>
            <person name="Barry K."/>
            <person name="Bills G."/>
            <person name="Bluhm B."/>
            <person name="Cannon C."/>
            <person name="Castanera R."/>
            <person name="Culley D."/>
            <person name="Daum C."/>
            <person name="Ezra D."/>
            <person name="Gonzalez J."/>
            <person name="Henrissat B."/>
            <person name="Kuo A."/>
            <person name="Liang C."/>
            <person name="Lipzen A."/>
            <person name="Lutzoni F."/>
            <person name="Magnuson J."/>
            <person name="Mondo S."/>
            <person name="Nolan M."/>
            <person name="Ohm R."/>
            <person name="Pangilinan J."/>
            <person name="Park H.-J."/>
            <person name="Ramirez L."/>
            <person name="Alfaro M."/>
            <person name="Sun H."/>
            <person name="Tritt A."/>
            <person name="Yoshinaga Y."/>
            <person name="Zwiers L.-H."/>
            <person name="Turgeon B."/>
            <person name="Goodwin S."/>
            <person name="Spatafora J."/>
            <person name="Crous P."/>
            <person name="Grigoriev I."/>
        </authorList>
    </citation>
    <scope>NUCLEOTIDE SEQUENCE</scope>
    <source>
        <strain evidence="2 4">CBS 304.34</strain>
    </source>
</reference>
<feature type="compositionally biased region" description="Acidic residues" evidence="1">
    <location>
        <begin position="274"/>
        <end position="286"/>
    </location>
</feature>
<feature type="region of interest" description="Disordered" evidence="1">
    <location>
        <begin position="1"/>
        <end position="133"/>
    </location>
</feature>
<reference evidence="4" key="3">
    <citation type="submission" date="2025-04" db="UniProtKB">
        <authorList>
            <consortium name="RefSeq"/>
        </authorList>
    </citation>
    <scope>IDENTIFICATION</scope>
    <source>
        <strain evidence="4">CBS 304.34</strain>
    </source>
</reference>